<reference evidence="3" key="1">
    <citation type="journal article" date="2014" name="Int. J. Syst. Evol. Microbiol.">
        <title>Complete genome sequence of Corynebacterium casei LMG S-19264T (=DSM 44701T), isolated from a smear-ripened cheese.</title>
        <authorList>
            <consortium name="US DOE Joint Genome Institute (JGI-PGF)"/>
            <person name="Walter F."/>
            <person name="Albersmeier A."/>
            <person name="Kalinowski J."/>
            <person name="Ruckert C."/>
        </authorList>
    </citation>
    <scope>NUCLEOTIDE SEQUENCE</scope>
    <source>
        <strain evidence="3">JCM 4346</strain>
    </source>
</reference>
<evidence type="ECO:0000259" key="1">
    <source>
        <dbReference type="Pfam" id="PF18154"/>
    </source>
</evidence>
<protein>
    <recommendedName>
        <fullName evidence="5">REase associating with pPIWI RE domain-containing protein</fullName>
    </recommendedName>
</protein>
<name>A0A918KYH2_9ACTN</name>
<dbReference type="RefSeq" id="WP_189942582.1">
    <property type="nucleotide sequence ID" value="NZ_BMSX01000023.1"/>
</dbReference>
<evidence type="ECO:0000313" key="3">
    <source>
        <dbReference type="EMBL" id="GGR47956.1"/>
    </source>
</evidence>
<evidence type="ECO:0000259" key="2">
    <source>
        <dbReference type="Pfam" id="PF18156"/>
    </source>
</evidence>
<evidence type="ECO:0008006" key="5">
    <source>
        <dbReference type="Google" id="ProtNLM"/>
    </source>
</evidence>
<proteinExistence type="predicted"/>
<comment type="caution">
    <text evidence="3">The sequence shown here is derived from an EMBL/GenBank/DDBJ whole genome shotgun (WGS) entry which is preliminary data.</text>
</comment>
<feature type="domain" description="REase associating with pPIWI RE" evidence="1">
    <location>
        <begin position="280"/>
        <end position="380"/>
    </location>
</feature>
<dbReference type="Proteomes" id="UP000658320">
    <property type="component" value="Unassembled WGS sequence"/>
</dbReference>
<dbReference type="InterPro" id="IPR040828">
    <property type="entry name" value="pPIWI_RE_REase"/>
</dbReference>
<dbReference type="InterPro" id="IPR041191">
    <property type="entry name" value="pPIWI_RE_Y"/>
</dbReference>
<dbReference type="EMBL" id="BMSX01000023">
    <property type="protein sequence ID" value="GGR47956.1"/>
    <property type="molecule type" value="Genomic_DNA"/>
</dbReference>
<evidence type="ECO:0000313" key="4">
    <source>
        <dbReference type="Proteomes" id="UP000658320"/>
    </source>
</evidence>
<reference evidence="3" key="2">
    <citation type="submission" date="2020-09" db="EMBL/GenBank/DDBJ databases">
        <authorList>
            <person name="Sun Q."/>
            <person name="Ohkuma M."/>
        </authorList>
    </citation>
    <scope>NUCLEOTIDE SEQUENCE</scope>
    <source>
        <strain evidence="3">JCM 4346</strain>
    </source>
</reference>
<sequence>MSDAQYALGRKVISAALRAGVAWTRRLEEPRAWREISCMHGVILGHLPLGAGPETPAGLIGNLTRPLRSWIPLDWSALPAEMGDLVILEDGHDQQSAQLTEEAFEVGCSYLEVLFDPATGGLDGGRDWLPTWSWQTAEQTEHAIYRQLASGSQAQYVAGRLMLVEVPTGTEDSILEEYARRGGARMQVYRPLPAERSCVRGGAVWWWPCPVCAYPMRLTGELLRCDFLPHQRKARVLLRPGRRLSDPPEVVNGPPGLAARRGEGVLCLDWPVWRHLTVPGLTEVDLMRWLERKGLEVERWGEMDSWDIGVTLPDGRCLVDVKDVANEQSIIDRPPRAKTIVVPSYRSEQVKPLRAALEPDGYAVHTVASFKRLISAQLQRGAA</sequence>
<dbReference type="Pfam" id="PF18154">
    <property type="entry name" value="pPIWI_RE_REase"/>
    <property type="match status" value="1"/>
</dbReference>
<dbReference type="Pfam" id="PF18156">
    <property type="entry name" value="pPIWI_RE_Y"/>
    <property type="match status" value="1"/>
</dbReference>
<accession>A0A918KYH2</accession>
<organism evidence="3 4">
    <name type="scientific">Streptomyces aurantiogriseus</name>
    <dbReference type="NCBI Taxonomy" id="66870"/>
    <lineage>
        <taxon>Bacteria</taxon>
        <taxon>Bacillati</taxon>
        <taxon>Actinomycetota</taxon>
        <taxon>Actinomycetes</taxon>
        <taxon>Kitasatosporales</taxon>
        <taxon>Streptomycetaceae</taxon>
        <taxon>Streptomyces</taxon>
    </lineage>
</organism>
<dbReference type="AlphaFoldDB" id="A0A918KYH2"/>
<feature type="domain" description="pPIWI-RE three-gene island" evidence="2">
    <location>
        <begin position="10"/>
        <end position="170"/>
    </location>
</feature>
<keyword evidence="4" id="KW-1185">Reference proteome</keyword>
<gene>
    <name evidence="3" type="ORF">GCM10010251_76270</name>
</gene>